<comment type="caution">
    <text evidence="2">The sequence shown here is derived from an EMBL/GenBank/DDBJ whole genome shotgun (WGS) entry which is preliminary data.</text>
</comment>
<evidence type="ECO:0000256" key="1">
    <source>
        <dbReference type="SAM" id="Phobius"/>
    </source>
</evidence>
<dbReference type="OrthoDB" id="5121696at2"/>
<keyword evidence="1" id="KW-0812">Transmembrane</keyword>
<reference evidence="3" key="1">
    <citation type="submission" date="2019-09" db="EMBL/GenBank/DDBJ databases">
        <title>Mumia zhuanghuii sp. nov. isolated from the intestinal contents of plateau pika (Ochotona curzoniae) in the Qinghai-Tibet plateau of China.</title>
        <authorList>
            <person name="Tian Z."/>
        </authorList>
    </citation>
    <scope>NUCLEOTIDE SEQUENCE [LARGE SCALE GENOMIC DNA]</scope>
    <source>
        <strain evidence="3">DSM 25564</strain>
    </source>
</reference>
<sequence length="96" mass="10019">MQIILALIFGAAIGLAAEFAVPGRESRGTALAPALGTVVAAATWLIATWAGLTVAGPLIWIVTVAVPVVVVAPVLMVLRRVRAAHDASERRRLRIS</sequence>
<protein>
    <submittedName>
        <fullName evidence="2">Uncharacterized protein</fullName>
    </submittedName>
</protein>
<organism evidence="2 3">
    <name type="scientific">Microbacterium radiodurans</name>
    <dbReference type="NCBI Taxonomy" id="661398"/>
    <lineage>
        <taxon>Bacteria</taxon>
        <taxon>Bacillati</taxon>
        <taxon>Actinomycetota</taxon>
        <taxon>Actinomycetes</taxon>
        <taxon>Micrococcales</taxon>
        <taxon>Microbacteriaceae</taxon>
        <taxon>Microbacterium</taxon>
    </lineage>
</organism>
<gene>
    <name evidence="2" type="ORF">F6B42_06705</name>
</gene>
<name>A0A5J5IRL2_9MICO</name>
<keyword evidence="3" id="KW-1185">Reference proteome</keyword>
<evidence type="ECO:0000313" key="2">
    <source>
        <dbReference type="EMBL" id="KAA9086691.1"/>
    </source>
</evidence>
<keyword evidence="1" id="KW-0472">Membrane</keyword>
<keyword evidence="1" id="KW-1133">Transmembrane helix</keyword>
<dbReference type="Proteomes" id="UP000327039">
    <property type="component" value="Unassembled WGS sequence"/>
</dbReference>
<evidence type="ECO:0000313" key="3">
    <source>
        <dbReference type="Proteomes" id="UP000327039"/>
    </source>
</evidence>
<feature type="transmembrane region" description="Helical" evidence="1">
    <location>
        <begin position="30"/>
        <end position="51"/>
    </location>
</feature>
<feature type="transmembrane region" description="Helical" evidence="1">
    <location>
        <begin position="58"/>
        <end position="78"/>
    </location>
</feature>
<proteinExistence type="predicted"/>
<dbReference type="AlphaFoldDB" id="A0A5J5IRL2"/>
<dbReference type="EMBL" id="VYRZ01000002">
    <property type="protein sequence ID" value="KAA9086691.1"/>
    <property type="molecule type" value="Genomic_DNA"/>
</dbReference>
<accession>A0A5J5IRL2</accession>
<dbReference type="RefSeq" id="WP_150418863.1">
    <property type="nucleotide sequence ID" value="NZ_VYRZ01000002.1"/>
</dbReference>